<dbReference type="SMART" id="SM00347">
    <property type="entry name" value="HTH_MARR"/>
    <property type="match status" value="1"/>
</dbReference>
<dbReference type="SUPFAM" id="SSF46785">
    <property type="entry name" value="Winged helix' DNA-binding domain"/>
    <property type="match status" value="1"/>
</dbReference>
<keyword evidence="5" id="KW-1185">Reference proteome</keyword>
<dbReference type="Pfam" id="PF12802">
    <property type="entry name" value="MarR_2"/>
    <property type="match status" value="1"/>
</dbReference>
<keyword evidence="3" id="KW-0238">DNA-binding</keyword>
<dbReference type="InterPro" id="IPR036390">
    <property type="entry name" value="WH_DNA-bd_sf"/>
</dbReference>
<evidence type="ECO:0000313" key="3">
    <source>
        <dbReference type="EMBL" id="NIH69865.1"/>
    </source>
</evidence>
<dbReference type="Proteomes" id="UP000648663">
    <property type="component" value="Unassembled WGS sequence"/>
</dbReference>
<evidence type="ECO:0000313" key="5">
    <source>
        <dbReference type="Proteomes" id="UP000648663"/>
    </source>
</evidence>
<dbReference type="AlphaFoldDB" id="A0A846LVX1"/>
<proteinExistence type="predicted"/>
<dbReference type="Proteomes" id="UP000552836">
    <property type="component" value="Unassembled WGS sequence"/>
</dbReference>
<gene>
    <name evidence="3" type="ORF">FB380_004363</name>
    <name evidence="2" type="ORF">GCM10011589_41590</name>
</gene>
<reference evidence="2" key="1">
    <citation type="journal article" date="2014" name="Int. J. Syst. Evol. Microbiol.">
        <title>Complete genome of a new Firmicutes species belonging to the dominant human colonic microbiota ('Ruminococcus bicirculans') reveals two chromosomes and a selective capacity to utilize plant glucans.</title>
        <authorList>
            <consortium name="NISC Comparative Sequencing Program"/>
            <person name="Wegmann U."/>
            <person name="Louis P."/>
            <person name="Goesmann A."/>
            <person name="Henrissat B."/>
            <person name="Duncan S.H."/>
            <person name="Flint H.J."/>
        </authorList>
    </citation>
    <scope>NUCLEOTIDE SEQUENCE</scope>
    <source>
        <strain evidence="2">CGMCC 4.5581</strain>
    </source>
</reference>
<dbReference type="GO" id="GO:0003677">
    <property type="term" value="F:DNA binding"/>
    <property type="evidence" value="ECO:0007669"/>
    <property type="project" value="UniProtKB-KW"/>
</dbReference>
<accession>A0A846LVX1</accession>
<protein>
    <submittedName>
        <fullName evidence="3">DNA-binding MarR family transcriptional regulator</fullName>
    </submittedName>
</protein>
<dbReference type="Gene3D" id="1.10.10.10">
    <property type="entry name" value="Winged helix-like DNA-binding domain superfamily/Winged helix DNA-binding domain"/>
    <property type="match status" value="1"/>
</dbReference>
<reference evidence="3 4" key="3">
    <citation type="submission" date="2020-02" db="EMBL/GenBank/DDBJ databases">
        <title>Sequencing the genomes of 1000 actinobacteria strains.</title>
        <authorList>
            <person name="Klenk H.-P."/>
        </authorList>
    </citation>
    <scope>NUCLEOTIDE SEQUENCE [LARGE SCALE GENOMIC DNA]</scope>
    <source>
        <strain evidence="3 4">DSM 45201</strain>
    </source>
</reference>
<sequence length="150" mass="15996">MTPARVDPADDPLAELADLLLNVARLVRARTPSGPEVVALTETERTVMRVVDLHPGSAPSEIARRARLQRTNVSAALQTLEGKGMVSRTSGSGRGVTVVPTDLARANLRSLRASWSQELAGVVDDLDAVRRCNEVLATLEHHLTSEAGDG</sequence>
<dbReference type="EMBL" id="JAAMPA010000003">
    <property type="protein sequence ID" value="NIH69865.1"/>
    <property type="molecule type" value="Genomic_DNA"/>
</dbReference>
<reference evidence="5" key="2">
    <citation type="journal article" date="2019" name="Int. J. Syst. Evol. Microbiol.">
        <title>The Global Catalogue of Microorganisms (GCM) 10K type strain sequencing project: providing services to taxonomists for standard genome sequencing and annotation.</title>
        <authorList>
            <consortium name="The Broad Institute Genomics Platform"/>
            <consortium name="The Broad Institute Genome Sequencing Center for Infectious Disease"/>
            <person name="Wu L."/>
            <person name="Ma J."/>
        </authorList>
    </citation>
    <scope>NUCLEOTIDE SEQUENCE [LARGE SCALE GENOMIC DNA]</scope>
    <source>
        <strain evidence="5">CGMCC 4.5581</strain>
    </source>
</reference>
<organism evidence="3 4">
    <name type="scientific">Modestobacter marinus</name>
    <dbReference type="NCBI Taxonomy" id="477641"/>
    <lineage>
        <taxon>Bacteria</taxon>
        <taxon>Bacillati</taxon>
        <taxon>Actinomycetota</taxon>
        <taxon>Actinomycetes</taxon>
        <taxon>Geodermatophilales</taxon>
        <taxon>Geodermatophilaceae</taxon>
        <taxon>Modestobacter</taxon>
    </lineage>
</organism>
<dbReference type="RefSeq" id="WP_166757429.1">
    <property type="nucleotide sequence ID" value="NZ_BAABJU010000011.1"/>
</dbReference>
<evidence type="ECO:0000313" key="2">
    <source>
        <dbReference type="EMBL" id="GGL80992.1"/>
    </source>
</evidence>
<name>A0A846LVX1_9ACTN</name>
<dbReference type="InterPro" id="IPR036388">
    <property type="entry name" value="WH-like_DNA-bd_sf"/>
</dbReference>
<evidence type="ECO:0000259" key="1">
    <source>
        <dbReference type="SMART" id="SM00347"/>
    </source>
</evidence>
<dbReference type="InterPro" id="IPR000835">
    <property type="entry name" value="HTH_MarR-typ"/>
</dbReference>
<dbReference type="GO" id="GO:0003700">
    <property type="term" value="F:DNA-binding transcription factor activity"/>
    <property type="evidence" value="ECO:0007669"/>
    <property type="project" value="InterPro"/>
</dbReference>
<evidence type="ECO:0000313" key="4">
    <source>
        <dbReference type="Proteomes" id="UP000552836"/>
    </source>
</evidence>
<feature type="domain" description="HTH marR-type" evidence="1">
    <location>
        <begin position="35"/>
        <end position="131"/>
    </location>
</feature>
<dbReference type="EMBL" id="BMMI01000009">
    <property type="protein sequence ID" value="GGL80992.1"/>
    <property type="molecule type" value="Genomic_DNA"/>
</dbReference>
<reference evidence="2" key="4">
    <citation type="submission" date="2024-05" db="EMBL/GenBank/DDBJ databases">
        <authorList>
            <person name="Sun Q."/>
            <person name="Zhou Y."/>
        </authorList>
    </citation>
    <scope>NUCLEOTIDE SEQUENCE</scope>
    <source>
        <strain evidence="2">CGMCC 4.5581</strain>
    </source>
</reference>
<comment type="caution">
    <text evidence="3">The sequence shown here is derived from an EMBL/GenBank/DDBJ whole genome shotgun (WGS) entry which is preliminary data.</text>
</comment>